<reference evidence="1" key="1">
    <citation type="submission" date="2020-08" db="EMBL/GenBank/DDBJ databases">
        <title>Multicomponent nature underlies the extraordinary mechanical properties of spider dragline silk.</title>
        <authorList>
            <person name="Kono N."/>
            <person name="Nakamura H."/>
            <person name="Mori M."/>
            <person name="Yoshida Y."/>
            <person name="Ohtoshi R."/>
            <person name="Malay A.D."/>
            <person name="Moran D.A.P."/>
            <person name="Tomita M."/>
            <person name="Numata K."/>
            <person name="Arakawa K."/>
        </authorList>
    </citation>
    <scope>NUCLEOTIDE SEQUENCE</scope>
</reference>
<dbReference type="EMBL" id="BMAW01060649">
    <property type="protein sequence ID" value="GFT27148.1"/>
    <property type="molecule type" value="Genomic_DNA"/>
</dbReference>
<keyword evidence="2" id="KW-1185">Reference proteome</keyword>
<name>A0A8X6NRL0_NEPPI</name>
<dbReference type="Proteomes" id="UP000887013">
    <property type="component" value="Unassembled WGS sequence"/>
</dbReference>
<evidence type="ECO:0000313" key="1">
    <source>
        <dbReference type="EMBL" id="GFT27148.1"/>
    </source>
</evidence>
<organism evidence="1 2">
    <name type="scientific">Nephila pilipes</name>
    <name type="common">Giant wood spider</name>
    <name type="synonym">Nephila maculata</name>
    <dbReference type="NCBI Taxonomy" id="299642"/>
    <lineage>
        <taxon>Eukaryota</taxon>
        <taxon>Metazoa</taxon>
        <taxon>Ecdysozoa</taxon>
        <taxon>Arthropoda</taxon>
        <taxon>Chelicerata</taxon>
        <taxon>Arachnida</taxon>
        <taxon>Araneae</taxon>
        <taxon>Araneomorphae</taxon>
        <taxon>Entelegynae</taxon>
        <taxon>Araneoidea</taxon>
        <taxon>Nephilidae</taxon>
        <taxon>Nephila</taxon>
    </lineage>
</organism>
<sequence length="96" mass="11432">MHMRRITFFTASCCYVSEVIQNTTITERDQREIYVGNFFGKILFQLSKVSRYSRGYDPYRVKRMNNGPLIISLRKFLGCFANVRKEPEYEFEEALI</sequence>
<accession>A0A8X6NRL0</accession>
<dbReference type="AlphaFoldDB" id="A0A8X6NRL0"/>
<protein>
    <submittedName>
        <fullName evidence="1">Uncharacterized protein</fullName>
    </submittedName>
</protein>
<comment type="caution">
    <text evidence="1">The sequence shown here is derived from an EMBL/GenBank/DDBJ whole genome shotgun (WGS) entry which is preliminary data.</text>
</comment>
<evidence type="ECO:0000313" key="2">
    <source>
        <dbReference type="Proteomes" id="UP000887013"/>
    </source>
</evidence>
<gene>
    <name evidence="1" type="ORF">NPIL_99851</name>
</gene>
<proteinExistence type="predicted"/>